<comment type="caution">
    <text evidence="2">The sequence shown here is derived from an EMBL/GenBank/DDBJ whole genome shotgun (WGS) entry which is preliminary data.</text>
</comment>
<dbReference type="Proteomes" id="UP000324800">
    <property type="component" value="Unassembled WGS sequence"/>
</dbReference>
<dbReference type="NCBIfam" id="TIGR00199">
    <property type="entry name" value="PncC_domain"/>
    <property type="match status" value="1"/>
</dbReference>
<reference evidence="2 3" key="1">
    <citation type="submission" date="2019-03" db="EMBL/GenBank/DDBJ databases">
        <title>Single cell metagenomics reveals metabolic interactions within the superorganism composed of flagellate Streblomastix strix and complex community of Bacteroidetes bacteria on its surface.</title>
        <authorList>
            <person name="Treitli S.C."/>
            <person name="Kolisko M."/>
            <person name="Husnik F."/>
            <person name="Keeling P."/>
            <person name="Hampl V."/>
        </authorList>
    </citation>
    <scope>NUCLEOTIDE SEQUENCE [LARGE SCALE GENOMIC DNA]</scope>
    <source>
        <strain evidence="2">ST1C</strain>
    </source>
</reference>
<dbReference type="SUPFAM" id="SSF142433">
    <property type="entry name" value="CinA-like"/>
    <property type="match status" value="1"/>
</dbReference>
<evidence type="ECO:0000313" key="2">
    <source>
        <dbReference type="EMBL" id="KAA6396382.1"/>
    </source>
</evidence>
<feature type="domain" description="CinA C-terminal" evidence="1">
    <location>
        <begin position="9"/>
        <end position="164"/>
    </location>
</feature>
<evidence type="ECO:0000259" key="1">
    <source>
        <dbReference type="Pfam" id="PF02464"/>
    </source>
</evidence>
<accession>A0A5J4WP29</accession>
<dbReference type="OrthoDB" id="270728at2759"/>
<dbReference type="InterPro" id="IPR008136">
    <property type="entry name" value="CinA_C"/>
</dbReference>
<dbReference type="Pfam" id="PF02464">
    <property type="entry name" value="CinA"/>
    <property type="match status" value="1"/>
</dbReference>
<name>A0A5J4WP29_9EUKA</name>
<sequence length="166" mass="18084">MEESPRDISLQQKLYNALKENKLTLATAESCTGGWIGKRITDISGSSQVYLGGIISYANEIKEKFLGVQHETLLKHGAVSKETALEMARGVRERTGADIGLSVTGIAGPQGGTAEKPVGLVYIAISSIDHDEFRELRLAEDTTGDREDIRYASTENAIQLVLDYLK</sequence>
<gene>
    <name evidence="2" type="ORF">EZS28_008089</name>
</gene>
<dbReference type="InterPro" id="IPR036653">
    <property type="entry name" value="CinA-like_C"/>
</dbReference>
<dbReference type="EMBL" id="SNRW01001439">
    <property type="protein sequence ID" value="KAA6396382.1"/>
    <property type="molecule type" value="Genomic_DNA"/>
</dbReference>
<dbReference type="AlphaFoldDB" id="A0A5J4WP29"/>
<proteinExistence type="predicted"/>
<evidence type="ECO:0000313" key="3">
    <source>
        <dbReference type="Proteomes" id="UP000324800"/>
    </source>
</evidence>
<protein>
    <submittedName>
        <fullName evidence="2">Putative competence/damage-inducible protein A</fullName>
    </submittedName>
</protein>
<organism evidence="2 3">
    <name type="scientific">Streblomastix strix</name>
    <dbReference type="NCBI Taxonomy" id="222440"/>
    <lineage>
        <taxon>Eukaryota</taxon>
        <taxon>Metamonada</taxon>
        <taxon>Preaxostyla</taxon>
        <taxon>Oxymonadida</taxon>
        <taxon>Streblomastigidae</taxon>
        <taxon>Streblomastix</taxon>
    </lineage>
</organism>
<dbReference type="Gene3D" id="3.90.950.20">
    <property type="entry name" value="CinA-like"/>
    <property type="match status" value="1"/>
</dbReference>